<accession>A0A2M7SFP5</accession>
<name>A0A2M7SFP5_9BACT</name>
<reference evidence="2" key="1">
    <citation type="submission" date="2017-09" db="EMBL/GenBank/DDBJ databases">
        <title>Depth-based differentiation of microbial function through sediment-hosted aquifers and enrichment of novel symbionts in the deep terrestrial subsurface.</title>
        <authorList>
            <person name="Probst A.J."/>
            <person name="Ladd B."/>
            <person name="Jarett J.K."/>
            <person name="Geller-Mcgrath D.E."/>
            <person name="Sieber C.M.K."/>
            <person name="Emerson J.B."/>
            <person name="Anantharaman K."/>
            <person name="Thomas B.C."/>
            <person name="Malmstrom R."/>
            <person name="Stieglmeier M."/>
            <person name="Klingl A."/>
            <person name="Woyke T."/>
            <person name="Ryan C.M."/>
            <person name="Banfield J.F."/>
        </authorList>
    </citation>
    <scope>NUCLEOTIDE SEQUENCE [LARGE SCALE GENOMIC DNA]</scope>
</reference>
<protein>
    <recommendedName>
        <fullName evidence="3">SHS2 domain-containing protein</fullName>
    </recommendedName>
</protein>
<organism evidence="1 2">
    <name type="scientific">Candidatus Desantisbacteria bacterium CG_4_10_14_0_8_um_filter_48_22</name>
    <dbReference type="NCBI Taxonomy" id="1974543"/>
    <lineage>
        <taxon>Bacteria</taxon>
        <taxon>Candidatus Desantisiibacteriota</taxon>
    </lineage>
</organism>
<comment type="caution">
    <text evidence="1">The sequence shown here is derived from an EMBL/GenBank/DDBJ whole genome shotgun (WGS) entry which is preliminary data.</text>
</comment>
<sequence>MPEYGFGLDIGAHSTKFACLKKVKKETQVVGFAIQRGSEANSIKNEIDKILQDNKIKEAEMVASVAGPSVVVRYSEFPDMSENEVRGAIELESERFLPFRLEDVNLDLQILKGAHEVKGKMQVMIVAARKEIIKKRLDFLEAGGWSPLAIDVDALSIANCFEYEGVTTANAVALVNMGASFTNLCIVEEGLSCFTRDIPLGGTNITSHLQKRLGVPLEEAEDLKVKIGLASEAEGIDKDKIIKVNDAIKEILETFLKEIRYSFDFHQSQSKGKAVEKIYASGGTSLIREIDKFLSAELGSPVEIWNPVRVLSSSNPEVLNKWQPTAPLFAVSLGLAYKGLEL</sequence>
<evidence type="ECO:0000313" key="1">
    <source>
        <dbReference type="EMBL" id="PIZ18304.1"/>
    </source>
</evidence>
<dbReference type="PANTHER" id="PTHR32432:SF3">
    <property type="entry name" value="ETHANOLAMINE UTILIZATION PROTEIN EUTJ"/>
    <property type="match status" value="1"/>
</dbReference>
<dbReference type="EMBL" id="PFMR01000003">
    <property type="protein sequence ID" value="PIZ18304.1"/>
    <property type="molecule type" value="Genomic_DNA"/>
</dbReference>
<dbReference type="InterPro" id="IPR005883">
    <property type="entry name" value="PilM"/>
</dbReference>
<dbReference type="PIRSF" id="PIRSF019169">
    <property type="entry name" value="PilM"/>
    <property type="match status" value="1"/>
</dbReference>
<dbReference type="Gene3D" id="3.30.1490.300">
    <property type="match status" value="1"/>
</dbReference>
<evidence type="ECO:0000313" key="2">
    <source>
        <dbReference type="Proteomes" id="UP000229307"/>
    </source>
</evidence>
<dbReference type="SUPFAM" id="SSF53067">
    <property type="entry name" value="Actin-like ATPase domain"/>
    <property type="match status" value="2"/>
</dbReference>
<gene>
    <name evidence="1" type="ORF">COY52_00045</name>
</gene>
<evidence type="ECO:0008006" key="3">
    <source>
        <dbReference type="Google" id="ProtNLM"/>
    </source>
</evidence>
<dbReference type="PANTHER" id="PTHR32432">
    <property type="entry name" value="CELL DIVISION PROTEIN FTSA-RELATED"/>
    <property type="match status" value="1"/>
</dbReference>
<dbReference type="CDD" id="cd24049">
    <property type="entry name" value="ASKHA_NBD_PilM"/>
    <property type="match status" value="1"/>
</dbReference>
<proteinExistence type="predicted"/>
<dbReference type="InterPro" id="IPR043129">
    <property type="entry name" value="ATPase_NBD"/>
</dbReference>
<dbReference type="Pfam" id="PF11104">
    <property type="entry name" value="PilM_2"/>
    <property type="match status" value="1"/>
</dbReference>
<dbReference type="AlphaFoldDB" id="A0A2M7SFP5"/>
<dbReference type="InterPro" id="IPR050696">
    <property type="entry name" value="FtsA/MreB"/>
</dbReference>
<dbReference type="NCBIfam" id="TIGR01175">
    <property type="entry name" value="pilM"/>
    <property type="match status" value="1"/>
</dbReference>
<dbReference type="Proteomes" id="UP000229307">
    <property type="component" value="Unassembled WGS sequence"/>
</dbReference>
<dbReference type="Gene3D" id="3.30.420.40">
    <property type="match status" value="2"/>
</dbReference>